<protein>
    <submittedName>
        <fullName evidence="1">Uncharacterized protein</fullName>
    </submittedName>
</protein>
<evidence type="ECO:0000313" key="1">
    <source>
        <dbReference type="EMBL" id="SER03680.1"/>
    </source>
</evidence>
<keyword evidence="2" id="KW-1185">Reference proteome</keyword>
<sequence>MFSPMKDLITAMPVLSHPGALRVSVITRIVPDRDRFDLPLDLADLSTAFGCVSCGISPLGHRKGR</sequence>
<organism evidence="1 2">
    <name type="scientific">Actinokineospora terrae</name>
    <dbReference type="NCBI Taxonomy" id="155974"/>
    <lineage>
        <taxon>Bacteria</taxon>
        <taxon>Bacillati</taxon>
        <taxon>Actinomycetota</taxon>
        <taxon>Actinomycetes</taxon>
        <taxon>Pseudonocardiales</taxon>
        <taxon>Pseudonocardiaceae</taxon>
        <taxon>Actinokineospora</taxon>
    </lineage>
</organism>
<proteinExistence type="predicted"/>
<gene>
    <name evidence="1" type="ORF">SAMN04487818_101357</name>
</gene>
<dbReference type="AlphaFoldDB" id="A0A1H9KWZ2"/>
<name>A0A1H9KWZ2_9PSEU</name>
<evidence type="ECO:0000313" key="2">
    <source>
        <dbReference type="Proteomes" id="UP000199051"/>
    </source>
</evidence>
<dbReference type="Proteomes" id="UP000199051">
    <property type="component" value="Unassembled WGS sequence"/>
</dbReference>
<dbReference type="EMBL" id="FOGI01000001">
    <property type="protein sequence ID" value="SER03680.1"/>
    <property type="molecule type" value="Genomic_DNA"/>
</dbReference>
<reference evidence="2" key="1">
    <citation type="submission" date="2016-10" db="EMBL/GenBank/DDBJ databases">
        <authorList>
            <person name="Varghese N."/>
            <person name="Submissions S."/>
        </authorList>
    </citation>
    <scope>NUCLEOTIDE SEQUENCE [LARGE SCALE GENOMIC DNA]</scope>
    <source>
        <strain evidence="2">DSM 44260</strain>
    </source>
</reference>
<dbReference type="STRING" id="155974.SAMN04487818_101357"/>
<accession>A0A1H9KWZ2</accession>